<dbReference type="AlphaFoldDB" id="A0A2S6NG15"/>
<dbReference type="SUPFAM" id="SSF55073">
    <property type="entry name" value="Nucleotide cyclase"/>
    <property type="match status" value="1"/>
</dbReference>
<dbReference type="Proteomes" id="UP000239089">
    <property type="component" value="Unassembled WGS sequence"/>
</dbReference>
<reference evidence="1 2" key="1">
    <citation type="journal article" date="2018" name="Arch. Microbiol.">
        <title>New insights into the metabolic potential of the phototrophic purple bacterium Rhodopila globiformis DSM 161(T) from its draft genome sequence and evidence for a vanadium-dependent nitrogenase.</title>
        <authorList>
            <person name="Imhoff J.F."/>
            <person name="Rahn T."/>
            <person name="Kunzel S."/>
            <person name="Neulinger S.C."/>
        </authorList>
    </citation>
    <scope>NUCLEOTIDE SEQUENCE [LARGE SCALE GENOMIC DNA]</scope>
    <source>
        <strain evidence="1 2">DSM 16996</strain>
    </source>
</reference>
<dbReference type="Gene3D" id="3.30.70.270">
    <property type="match status" value="1"/>
</dbReference>
<accession>A0A2S6NG15</accession>
<dbReference type="InterPro" id="IPR035919">
    <property type="entry name" value="EAL_sf"/>
</dbReference>
<protein>
    <recommendedName>
        <fullName evidence="3">EAL domain-containing protein</fullName>
    </recommendedName>
</protein>
<comment type="caution">
    <text evidence="1">The sequence shown here is derived from an EMBL/GenBank/DDBJ whole genome shotgun (WGS) entry which is preliminary data.</text>
</comment>
<dbReference type="InterPro" id="IPR052155">
    <property type="entry name" value="Biofilm_reg_signaling"/>
</dbReference>
<dbReference type="Gene3D" id="3.20.20.450">
    <property type="entry name" value="EAL domain"/>
    <property type="match status" value="2"/>
</dbReference>
<proteinExistence type="predicted"/>
<dbReference type="SMART" id="SM00052">
    <property type="entry name" value="EAL"/>
    <property type="match status" value="1"/>
</dbReference>
<dbReference type="PROSITE" id="PS50883">
    <property type="entry name" value="EAL"/>
    <property type="match status" value="1"/>
</dbReference>
<evidence type="ECO:0000313" key="2">
    <source>
        <dbReference type="Proteomes" id="UP000239089"/>
    </source>
</evidence>
<gene>
    <name evidence="1" type="ORF">CCR94_01405</name>
</gene>
<dbReference type="Pfam" id="PF00563">
    <property type="entry name" value="EAL"/>
    <property type="match status" value="1"/>
</dbReference>
<name>A0A2S6NG15_9HYPH</name>
<evidence type="ECO:0000313" key="1">
    <source>
        <dbReference type="EMBL" id="PPQ33537.1"/>
    </source>
</evidence>
<dbReference type="Pfam" id="PF00990">
    <property type="entry name" value="GGDEF"/>
    <property type="match status" value="1"/>
</dbReference>
<evidence type="ECO:0008006" key="3">
    <source>
        <dbReference type="Google" id="ProtNLM"/>
    </source>
</evidence>
<dbReference type="PANTHER" id="PTHR44757:SF2">
    <property type="entry name" value="BIOFILM ARCHITECTURE MAINTENANCE PROTEIN MBAA"/>
    <property type="match status" value="1"/>
</dbReference>
<dbReference type="InterPro" id="IPR043128">
    <property type="entry name" value="Rev_trsase/Diguanyl_cyclase"/>
</dbReference>
<dbReference type="PANTHER" id="PTHR44757">
    <property type="entry name" value="DIGUANYLATE CYCLASE DGCP"/>
    <property type="match status" value="1"/>
</dbReference>
<dbReference type="EMBL" id="NHSJ01000018">
    <property type="protein sequence ID" value="PPQ33537.1"/>
    <property type="molecule type" value="Genomic_DNA"/>
</dbReference>
<dbReference type="InterPro" id="IPR000160">
    <property type="entry name" value="GGDEF_dom"/>
</dbReference>
<dbReference type="PROSITE" id="PS50887">
    <property type="entry name" value="GGDEF"/>
    <property type="match status" value="1"/>
</dbReference>
<sequence>MGEPYQIEGAKLVVGASVGVALAPEESGDASHLMRAADMALYAAKDDGRGGGRFFSSEMSEHASRRQQIEQDLRVGISRDELEVYYQPIISFSKWRICCCEALVRWRHPTRLEAEITESALMSDADDVLSRLDELRKMGVRVALDEFGAGYSSLAYLSRFRPDKVKIDQSFVRDMGKNGVALAIIKAVRALARELNIDMLVEGVETQEQLEILRANGADEAQAFLFSKPRPAKEIVRIVSDPAQLPRARKLNNLADAAWTLPFERVDPNVAPNTEALN</sequence>
<dbReference type="SUPFAM" id="SSF141868">
    <property type="entry name" value="EAL domain-like"/>
    <property type="match status" value="1"/>
</dbReference>
<dbReference type="InterPro" id="IPR001633">
    <property type="entry name" value="EAL_dom"/>
</dbReference>
<dbReference type="CDD" id="cd01948">
    <property type="entry name" value="EAL"/>
    <property type="match status" value="1"/>
</dbReference>
<organism evidence="1 2">
    <name type="scientific">Rhodoblastus sphagnicola</name>
    <dbReference type="NCBI Taxonomy" id="333368"/>
    <lineage>
        <taxon>Bacteria</taxon>
        <taxon>Pseudomonadati</taxon>
        <taxon>Pseudomonadota</taxon>
        <taxon>Alphaproteobacteria</taxon>
        <taxon>Hyphomicrobiales</taxon>
        <taxon>Rhodoblastaceae</taxon>
        <taxon>Rhodoblastus</taxon>
    </lineage>
</organism>
<keyword evidence="2" id="KW-1185">Reference proteome</keyword>
<dbReference type="InterPro" id="IPR029787">
    <property type="entry name" value="Nucleotide_cyclase"/>
</dbReference>
<dbReference type="OrthoDB" id="9814202at2"/>